<sequence length="192" mass="22205">MEKMKTIGITQLKRCLYVACALAIPCKSNRTNQRALLLNRRDLCSERRFDDIDCVHRGCFTYYLPLILQTEDFSRKFIPGTCVMNENCWLELAQIRKRITESAISMVFDCIFQKLLLNEVSKITPNVVVNTDISEVESILTTSLIELFCEYLGNSITEVFECFGCTQEYMQMNSDMNALEWIMKLVCNSMVI</sequence>
<accession>A0A8X6H2Z5</accession>
<evidence type="ECO:0000313" key="2">
    <source>
        <dbReference type="Proteomes" id="UP000887116"/>
    </source>
</evidence>
<dbReference type="EMBL" id="BMAO01030154">
    <property type="protein sequence ID" value="GFQ66107.1"/>
    <property type="molecule type" value="Genomic_DNA"/>
</dbReference>
<keyword evidence="2" id="KW-1185">Reference proteome</keyword>
<evidence type="ECO:0000313" key="1">
    <source>
        <dbReference type="EMBL" id="GFQ66107.1"/>
    </source>
</evidence>
<gene>
    <name evidence="1" type="ORF">TNCT_138821</name>
</gene>
<dbReference type="Proteomes" id="UP000887116">
    <property type="component" value="Unassembled WGS sequence"/>
</dbReference>
<protein>
    <submittedName>
        <fullName evidence="1">Uncharacterized protein</fullName>
    </submittedName>
</protein>
<dbReference type="AlphaFoldDB" id="A0A8X6H2Z5"/>
<organism evidence="1 2">
    <name type="scientific">Trichonephila clavata</name>
    <name type="common">Joro spider</name>
    <name type="synonym">Nephila clavata</name>
    <dbReference type="NCBI Taxonomy" id="2740835"/>
    <lineage>
        <taxon>Eukaryota</taxon>
        <taxon>Metazoa</taxon>
        <taxon>Ecdysozoa</taxon>
        <taxon>Arthropoda</taxon>
        <taxon>Chelicerata</taxon>
        <taxon>Arachnida</taxon>
        <taxon>Araneae</taxon>
        <taxon>Araneomorphae</taxon>
        <taxon>Entelegynae</taxon>
        <taxon>Araneoidea</taxon>
        <taxon>Nephilidae</taxon>
        <taxon>Trichonephila</taxon>
    </lineage>
</organism>
<name>A0A8X6H2Z5_TRICU</name>
<proteinExistence type="predicted"/>
<comment type="caution">
    <text evidence="1">The sequence shown here is derived from an EMBL/GenBank/DDBJ whole genome shotgun (WGS) entry which is preliminary data.</text>
</comment>
<reference evidence="1" key="1">
    <citation type="submission" date="2020-07" db="EMBL/GenBank/DDBJ databases">
        <title>Multicomponent nature underlies the extraordinary mechanical properties of spider dragline silk.</title>
        <authorList>
            <person name="Kono N."/>
            <person name="Nakamura H."/>
            <person name="Mori M."/>
            <person name="Yoshida Y."/>
            <person name="Ohtoshi R."/>
            <person name="Malay A.D."/>
            <person name="Moran D.A.P."/>
            <person name="Tomita M."/>
            <person name="Numata K."/>
            <person name="Arakawa K."/>
        </authorList>
    </citation>
    <scope>NUCLEOTIDE SEQUENCE</scope>
</reference>